<evidence type="ECO:0000256" key="5">
    <source>
        <dbReference type="ARBA" id="ARBA00023002"/>
    </source>
</evidence>
<evidence type="ECO:0000256" key="1">
    <source>
        <dbReference type="ARBA" id="ARBA00001974"/>
    </source>
</evidence>
<feature type="domain" description="FAD/NAD(P)-binding" evidence="8">
    <location>
        <begin position="5"/>
        <end position="307"/>
    </location>
</feature>
<name>A0ABP9NRU0_9PSEU</name>
<proteinExistence type="inferred from homology"/>
<keyword evidence="5" id="KW-0560">Oxidoreductase</keyword>
<dbReference type="InterPro" id="IPR036188">
    <property type="entry name" value="FAD/NAD-bd_sf"/>
</dbReference>
<dbReference type="PRINTS" id="PR00368">
    <property type="entry name" value="FADPNR"/>
</dbReference>
<keyword evidence="6" id="KW-0676">Redox-active center</keyword>
<evidence type="ECO:0000313" key="9">
    <source>
        <dbReference type="EMBL" id="GAA5132811.1"/>
    </source>
</evidence>
<dbReference type="EMBL" id="BAABJO010000026">
    <property type="protein sequence ID" value="GAA5132811.1"/>
    <property type="molecule type" value="Genomic_DNA"/>
</dbReference>
<keyword evidence="10" id="KW-1185">Reference proteome</keyword>
<evidence type="ECO:0000259" key="7">
    <source>
        <dbReference type="Pfam" id="PF02852"/>
    </source>
</evidence>
<comment type="cofactor">
    <cofactor evidence="1">
        <name>FAD</name>
        <dbReference type="ChEBI" id="CHEBI:57692"/>
    </cofactor>
</comment>
<feature type="domain" description="Pyridine nucleotide-disulphide oxidoreductase dimerisation" evidence="7">
    <location>
        <begin position="336"/>
        <end position="438"/>
    </location>
</feature>
<evidence type="ECO:0000256" key="4">
    <source>
        <dbReference type="ARBA" id="ARBA00022827"/>
    </source>
</evidence>
<gene>
    <name evidence="9" type="ORF">GCM10023320_58020</name>
</gene>
<dbReference type="PANTHER" id="PTHR43429">
    <property type="entry name" value="PYRIDINE NUCLEOTIDE-DISULFIDE OXIDOREDUCTASE DOMAIN-CONTAINING"/>
    <property type="match status" value="1"/>
</dbReference>
<dbReference type="Pfam" id="PF07992">
    <property type="entry name" value="Pyr_redox_2"/>
    <property type="match status" value="1"/>
</dbReference>
<keyword evidence="4" id="KW-0274">FAD</keyword>
<evidence type="ECO:0000256" key="6">
    <source>
        <dbReference type="ARBA" id="ARBA00023284"/>
    </source>
</evidence>
<keyword evidence="3" id="KW-0285">Flavoprotein</keyword>
<evidence type="ECO:0000256" key="3">
    <source>
        <dbReference type="ARBA" id="ARBA00022630"/>
    </source>
</evidence>
<accession>A0ABP9NRU0</accession>
<dbReference type="SUPFAM" id="SSF55424">
    <property type="entry name" value="FAD/NAD-linked reductases, dimerisation (C-terminal) domain"/>
    <property type="match status" value="1"/>
</dbReference>
<dbReference type="Proteomes" id="UP001500804">
    <property type="component" value="Unassembled WGS sequence"/>
</dbReference>
<dbReference type="PRINTS" id="PR00411">
    <property type="entry name" value="PNDRDTASEI"/>
</dbReference>
<evidence type="ECO:0000256" key="2">
    <source>
        <dbReference type="ARBA" id="ARBA00009130"/>
    </source>
</evidence>
<dbReference type="SUPFAM" id="SSF51905">
    <property type="entry name" value="FAD/NAD(P)-binding domain"/>
    <property type="match status" value="2"/>
</dbReference>
<evidence type="ECO:0000259" key="8">
    <source>
        <dbReference type="Pfam" id="PF07992"/>
    </source>
</evidence>
<sequence length="462" mass="48222">MTPERLVVIGGDAAGMSAASQARKRRDADSLQVVAFERGHATSYSACGIPYWISGVVAGEKDLIARSPQQHRANGIDVRTRTEVVAIDLAARTVRARDLDRGREYDEPFDQLVYAAGSVPMRPAVPGIDAAGVHGVQTLDDGAALRAELEDDRVRRVVIVGGGYIGLEIAEACKVRGLDVAVVDRSPTPIGTIDPDIGAVIADAIRGLGIELVLGEAVIEIETGQDGRAVAVRTDADRRLPADTVVLGLGVRPDVALAAQAGIPLGTSGGIAVDAQMRTHVEGVWAAGDCVESVHRLSGQRVVVALGTHANKQGRVAGINIGGGYATFAGVIGTAVTKVCDLEAARTGLSEAEADSAGLRFVRATVDSTTRAGYFPGAQPIKIKMLAEKRTGRLLGGQIVGREGAAKRIDVLATAIWNEMSVDELLGLDLSYAPPFAPVWDPVLVAARKAFEAVEAEMGSAP</sequence>
<dbReference type="InterPro" id="IPR016156">
    <property type="entry name" value="FAD/NAD-linked_Rdtase_dimer_sf"/>
</dbReference>
<protein>
    <submittedName>
        <fullName evidence="9">FAD-dependent oxidoreductase</fullName>
    </submittedName>
</protein>
<evidence type="ECO:0000313" key="10">
    <source>
        <dbReference type="Proteomes" id="UP001500804"/>
    </source>
</evidence>
<dbReference type="PANTHER" id="PTHR43429:SF1">
    <property type="entry name" value="NAD(P)H SULFUR OXIDOREDUCTASE (COA-DEPENDENT)"/>
    <property type="match status" value="1"/>
</dbReference>
<dbReference type="InterPro" id="IPR050260">
    <property type="entry name" value="FAD-bd_OxRdtase"/>
</dbReference>
<organism evidence="9 10">
    <name type="scientific">Pseudonocardia adelaidensis</name>
    <dbReference type="NCBI Taxonomy" id="648754"/>
    <lineage>
        <taxon>Bacteria</taxon>
        <taxon>Bacillati</taxon>
        <taxon>Actinomycetota</taxon>
        <taxon>Actinomycetes</taxon>
        <taxon>Pseudonocardiales</taxon>
        <taxon>Pseudonocardiaceae</taxon>
        <taxon>Pseudonocardia</taxon>
    </lineage>
</organism>
<comment type="caution">
    <text evidence="9">The sequence shown here is derived from an EMBL/GenBank/DDBJ whole genome shotgun (WGS) entry which is preliminary data.</text>
</comment>
<dbReference type="InterPro" id="IPR023753">
    <property type="entry name" value="FAD/NAD-binding_dom"/>
</dbReference>
<dbReference type="RefSeq" id="WP_345609162.1">
    <property type="nucleotide sequence ID" value="NZ_BAABJO010000026.1"/>
</dbReference>
<reference evidence="10" key="1">
    <citation type="journal article" date="2019" name="Int. J. Syst. Evol. Microbiol.">
        <title>The Global Catalogue of Microorganisms (GCM) 10K type strain sequencing project: providing services to taxonomists for standard genome sequencing and annotation.</title>
        <authorList>
            <consortium name="The Broad Institute Genomics Platform"/>
            <consortium name="The Broad Institute Genome Sequencing Center for Infectious Disease"/>
            <person name="Wu L."/>
            <person name="Ma J."/>
        </authorList>
    </citation>
    <scope>NUCLEOTIDE SEQUENCE [LARGE SCALE GENOMIC DNA]</scope>
    <source>
        <strain evidence="10">JCM 18302</strain>
    </source>
</reference>
<dbReference type="Pfam" id="PF02852">
    <property type="entry name" value="Pyr_redox_dim"/>
    <property type="match status" value="1"/>
</dbReference>
<comment type="similarity">
    <text evidence="2">Belongs to the class-III pyridine nucleotide-disulfide oxidoreductase family.</text>
</comment>
<dbReference type="Gene3D" id="3.50.50.60">
    <property type="entry name" value="FAD/NAD(P)-binding domain"/>
    <property type="match status" value="2"/>
</dbReference>
<dbReference type="InterPro" id="IPR004099">
    <property type="entry name" value="Pyr_nucl-diS_OxRdtase_dimer"/>
</dbReference>